<dbReference type="InterPro" id="IPR010903">
    <property type="entry name" value="DUF1517"/>
</dbReference>
<evidence type="ECO:0000256" key="1">
    <source>
        <dbReference type="SAM" id="Phobius"/>
    </source>
</evidence>
<dbReference type="PANTHER" id="PTHR33975:SF2">
    <property type="entry name" value="MYELIN-ASSOCIATED OLIGODENDROCYTE BASIC PROTEIN"/>
    <property type="match status" value="1"/>
</dbReference>
<dbReference type="Pfam" id="PF07466">
    <property type="entry name" value="DUF1517"/>
    <property type="match status" value="1"/>
</dbReference>
<dbReference type="InterPro" id="IPR053023">
    <property type="entry name" value="FLAP_modulator"/>
</dbReference>
<proteinExistence type="predicted"/>
<protein>
    <recommendedName>
        <fullName evidence="4">Myelin-associated oligodendrocyte basic protein</fullName>
    </recommendedName>
</protein>
<keyword evidence="3" id="KW-1185">Reference proteome</keyword>
<comment type="caution">
    <text evidence="2">The sequence shown here is derived from an EMBL/GenBank/DDBJ whole genome shotgun (WGS) entry which is preliminary data.</text>
</comment>
<evidence type="ECO:0008006" key="4">
    <source>
        <dbReference type="Google" id="ProtNLM"/>
    </source>
</evidence>
<evidence type="ECO:0000313" key="3">
    <source>
        <dbReference type="Proteomes" id="UP001497480"/>
    </source>
</evidence>
<dbReference type="GO" id="GO:0009507">
    <property type="term" value="C:chloroplast"/>
    <property type="evidence" value="ECO:0007669"/>
    <property type="project" value="TreeGrafter"/>
</dbReference>
<keyword evidence="1" id="KW-1133">Transmembrane helix</keyword>
<keyword evidence="1" id="KW-0472">Membrane</keyword>
<feature type="transmembrane region" description="Helical" evidence="1">
    <location>
        <begin position="160"/>
        <end position="186"/>
    </location>
</feature>
<dbReference type="AlphaFoldDB" id="A0AAV1VZF5"/>
<dbReference type="PANTHER" id="PTHR33975">
    <property type="entry name" value="MYELIN-ASSOCIATED OLIGODENDROCYTE BASIC PROTEIN"/>
    <property type="match status" value="1"/>
</dbReference>
<dbReference type="EMBL" id="CAXHTB010000002">
    <property type="protein sequence ID" value="CAL0302236.1"/>
    <property type="molecule type" value="Genomic_DNA"/>
</dbReference>
<gene>
    <name evidence="2" type="ORF">LLUT_LOCUS3296</name>
</gene>
<accession>A0AAV1VZF5</accession>
<name>A0AAV1VZF5_LUPLU</name>
<sequence>MTMSTTLFLGVTPLRTFISKHTTFPLNHPLQSQHINFTFTSKPIKTTPKRHLITSFQKHPQQQNPFNVLSDIITNTLKALQKPLIATLLLALLLTHDPNNSSMAFAASGGRMGGRSFSSSRSSSSSSGSYSVPRTSLSSSGGFSFSAPYYSPAPFGGGLYVAPAFGIGAGSSFLFIMAGFAAFVLVSGFLSDRSEGSVLTASDKTTVLKIQVGLLGMGRSIQKDLNKIAEDADTSSPEGLHYVLTETTLALLRHPDYCISAYSSVDLKRDIEDGEKRFNQLSIEERGKFDEETLVNVNNIKRQSTRTQRSNGFSNEYIVITILAAAEGRHKLPTINGSGDLKEALQQLGTIPADKLLAVEVLWTPQNENDTLSERELLEDYPLLRPL</sequence>
<keyword evidence="1" id="KW-0812">Transmembrane</keyword>
<dbReference type="Proteomes" id="UP001497480">
    <property type="component" value="Unassembled WGS sequence"/>
</dbReference>
<evidence type="ECO:0000313" key="2">
    <source>
        <dbReference type="EMBL" id="CAL0302236.1"/>
    </source>
</evidence>
<reference evidence="2 3" key="1">
    <citation type="submission" date="2024-03" db="EMBL/GenBank/DDBJ databases">
        <authorList>
            <person name="Martinez-Hernandez J."/>
        </authorList>
    </citation>
    <scope>NUCLEOTIDE SEQUENCE [LARGE SCALE GENOMIC DNA]</scope>
</reference>
<organism evidence="2 3">
    <name type="scientific">Lupinus luteus</name>
    <name type="common">European yellow lupine</name>
    <dbReference type="NCBI Taxonomy" id="3873"/>
    <lineage>
        <taxon>Eukaryota</taxon>
        <taxon>Viridiplantae</taxon>
        <taxon>Streptophyta</taxon>
        <taxon>Embryophyta</taxon>
        <taxon>Tracheophyta</taxon>
        <taxon>Spermatophyta</taxon>
        <taxon>Magnoliopsida</taxon>
        <taxon>eudicotyledons</taxon>
        <taxon>Gunneridae</taxon>
        <taxon>Pentapetalae</taxon>
        <taxon>rosids</taxon>
        <taxon>fabids</taxon>
        <taxon>Fabales</taxon>
        <taxon>Fabaceae</taxon>
        <taxon>Papilionoideae</taxon>
        <taxon>50 kb inversion clade</taxon>
        <taxon>genistoids sensu lato</taxon>
        <taxon>core genistoids</taxon>
        <taxon>Genisteae</taxon>
        <taxon>Lupinus</taxon>
    </lineage>
</organism>